<reference evidence="2 3" key="2">
    <citation type="submission" date="2015-07" db="EMBL/GenBank/DDBJ databases">
        <title>Genome sequence of Levilinea saccharolytica DSM 16555.</title>
        <authorList>
            <person name="Hemp J."/>
            <person name="Ward L.M."/>
            <person name="Pace L.A."/>
            <person name="Fischer W.W."/>
        </authorList>
    </citation>
    <scope>NUCLEOTIDE SEQUENCE [LARGE SCALE GENOMIC DNA]</scope>
    <source>
        <strain evidence="2 3">KIBI-1</strain>
    </source>
</reference>
<dbReference type="AlphaFoldDB" id="A0A0M8JQH7"/>
<dbReference type="GO" id="GO:0005829">
    <property type="term" value="C:cytosol"/>
    <property type="evidence" value="ECO:0007669"/>
    <property type="project" value="TreeGrafter"/>
</dbReference>
<dbReference type="FunFam" id="3.40.50.880:FF:000030">
    <property type="entry name" value="Gamma-glutamyl-gamma-aminobutyrate hydrolase PuuD"/>
    <property type="match status" value="1"/>
</dbReference>
<organism evidence="1">
    <name type="scientific">Levilinea saccharolytica</name>
    <dbReference type="NCBI Taxonomy" id="229921"/>
    <lineage>
        <taxon>Bacteria</taxon>
        <taxon>Bacillati</taxon>
        <taxon>Chloroflexota</taxon>
        <taxon>Anaerolineae</taxon>
        <taxon>Anaerolineales</taxon>
        <taxon>Anaerolineaceae</taxon>
        <taxon>Levilinea</taxon>
    </lineage>
</organism>
<dbReference type="PANTHER" id="PTHR43235:SF1">
    <property type="entry name" value="GLUTAMINE AMIDOTRANSFERASE PB2B2.05-RELATED"/>
    <property type="match status" value="1"/>
</dbReference>
<dbReference type="RefSeq" id="WP_062420020.1">
    <property type="nucleotide sequence ID" value="NZ_BBXZ01000193.1"/>
</dbReference>
<dbReference type="EMBL" id="DF967975">
    <property type="protein sequence ID" value="GAP19771.1"/>
    <property type="molecule type" value="Genomic_DNA"/>
</dbReference>
<dbReference type="InterPro" id="IPR029062">
    <property type="entry name" value="Class_I_gatase-like"/>
</dbReference>
<dbReference type="Proteomes" id="UP000050501">
    <property type="component" value="Unassembled WGS sequence"/>
</dbReference>
<dbReference type="STRING" id="229921.ADN01_04335"/>
<dbReference type="PROSITE" id="PS51273">
    <property type="entry name" value="GATASE_TYPE_1"/>
    <property type="match status" value="1"/>
</dbReference>
<accession>A0A0M8JQH7</accession>
<sequence length="241" mass="26288">MTAPLIGITTFQQDAATLPTFACRGTYVRAVQRAGGLPVLIPLGLTPSEINRLLNRLDGVIFTGGGDIDPQRYNGQPHPRVYGVDAERDRVETILLEQAIAQRFPFMGICRGFQLLNVTLGGALYTDIADQFSAELPHAHEEGRAYDFPAHEVDITAETRLARILGGTRFAVNSLHHQGVQRIGQGLIPSAHATDGLLEGVELPGNPFGLAVQWHPEWMPDSAPMQALFTAFIEAVLQEEE</sequence>
<dbReference type="GO" id="GO:0006598">
    <property type="term" value="P:polyamine catabolic process"/>
    <property type="evidence" value="ECO:0007669"/>
    <property type="project" value="TreeGrafter"/>
</dbReference>
<dbReference type="Gene3D" id="3.40.50.880">
    <property type="match status" value="1"/>
</dbReference>
<dbReference type="SUPFAM" id="SSF52317">
    <property type="entry name" value="Class I glutamine amidotransferase-like"/>
    <property type="match status" value="1"/>
</dbReference>
<dbReference type="InterPro" id="IPR011697">
    <property type="entry name" value="Peptidase_C26"/>
</dbReference>
<reference evidence="1" key="1">
    <citation type="journal article" date="2015" name="Genome Announc.">
        <title>Draft Genome Sequences of Anaerolinea thermolimosa IMO-1, Bellilinea caldifistulae GOMI-1, Leptolinea tardivitalis YMTK-2, Levilinea saccharolytica KIBI-1, Longilinea arvoryzae KOME-1, Previously Described as Members of the Class Anaerolineae (Chloroflexi).</title>
        <authorList>
            <person name="Matsuura N."/>
            <person name="Tourlousse M.D."/>
            <person name="Ohashi A."/>
            <person name="Hugenholtz P."/>
            <person name="Sekiguchi Y."/>
        </authorList>
    </citation>
    <scope>NUCLEOTIDE SEQUENCE</scope>
    <source>
        <strain evidence="1">KIBI-1</strain>
    </source>
</reference>
<dbReference type="EMBL" id="LGCM01000019">
    <property type="protein sequence ID" value="KPL87403.1"/>
    <property type="molecule type" value="Genomic_DNA"/>
</dbReference>
<dbReference type="PANTHER" id="PTHR43235">
    <property type="entry name" value="GLUTAMINE AMIDOTRANSFERASE PB2B2.05-RELATED"/>
    <property type="match status" value="1"/>
</dbReference>
<dbReference type="GO" id="GO:0016740">
    <property type="term" value="F:transferase activity"/>
    <property type="evidence" value="ECO:0007669"/>
    <property type="project" value="UniProtKB-KW"/>
</dbReference>
<name>A0A0M8JQH7_9CHLR</name>
<evidence type="ECO:0000313" key="2">
    <source>
        <dbReference type="EMBL" id="KPL87403.1"/>
    </source>
</evidence>
<dbReference type="Pfam" id="PF07722">
    <property type="entry name" value="Peptidase_C26"/>
    <property type="match status" value="1"/>
</dbReference>
<keyword evidence="1" id="KW-0315">Glutamine amidotransferase</keyword>
<protein>
    <submittedName>
        <fullName evidence="1">Predicted glutamine amidotransferase</fullName>
    </submittedName>
</protein>
<dbReference type="CDD" id="cd01745">
    <property type="entry name" value="GATase1_2"/>
    <property type="match status" value="1"/>
</dbReference>
<dbReference type="InterPro" id="IPR044668">
    <property type="entry name" value="PuuD-like"/>
</dbReference>
<keyword evidence="3" id="KW-1185">Reference proteome</keyword>
<evidence type="ECO:0000313" key="1">
    <source>
        <dbReference type="EMBL" id="GAP19771.1"/>
    </source>
</evidence>
<keyword evidence="1" id="KW-0808">Transferase</keyword>
<dbReference type="GO" id="GO:0033969">
    <property type="term" value="F:gamma-glutamyl-gamma-aminobutyrate hydrolase activity"/>
    <property type="evidence" value="ECO:0007669"/>
    <property type="project" value="TreeGrafter"/>
</dbReference>
<evidence type="ECO:0000313" key="3">
    <source>
        <dbReference type="Proteomes" id="UP000050501"/>
    </source>
</evidence>
<proteinExistence type="predicted"/>
<gene>
    <name evidence="2" type="ORF">ADN01_04335</name>
    <name evidence="1" type="ORF">LSAC_03683</name>
</gene>
<dbReference type="OrthoDB" id="9813383at2"/>